<name>W7YI08_9BACL</name>
<evidence type="ECO:0000256" key="1">
    <source>
        <dbReference type="ARBA" id="ARBA00022729"/>
    </source>
</evidence>
<dbReference type="InterPro" id="IPR014755">
    <property type="entry name" value="Cu-Rt/internalin_Ig-like"/>
</dbReference>
<evidence type="ECO:0000313" key="4">
    <source>
        <dbReference type="EMBL" id="GAF10530.1"/>
    </source>
</evidence>
<sequence>MSNMSYLSNGNSKENSNETIQGGDKKVMKKILSVALSTAMAFSMFASVAFGDAATATTPEQKFDALKAKGVFSGFPDGLAHLEKDMTRAEFAKVITKLLGLKEVTGTLSYKDKNYNAKNWAVPYIEAVSAAGIMQGKDTAKKIFDFNGKVTVEEMATVLQRALKLEIPANPTNNASAWAKGYVQAAIDKGYISKDANFKANATRSVLVETAYAIDQARSIPTVASYKIVDSSNVEFTLSNGEVVKVKLDKALEANKETSVTFKDAAGHEITSKITWVVTSASKVQGAAASNLKEVVVTFDGTVDVATAENEDNYSIKGDKTVLSATASADKKSVTLLLDDKDSAVLVNQKETEVTVRNVKNEDKSKTIEQTVKFTPVDVQIPEVKEVVGLGTKAFKVKFSEPVKKAGVFASNNFKVDGKVIAANVEYKYPNIAIVNTALPVGDHTLTVSNVEDFSGLKVAPVETSFKIAEDTTAPEVVSVKTSDLRKVTVEFNETVKSVSKAYHNTAVNKATDIVISDNKVTLYFANPLNLNENTIYLEGVTDYSLNSANREAKVNPTLDTERPTVVKAKLSQQDNATKNHQITVEFSESVDPASATDRANYVLKDKNGKAAVVNGLNSNGKPVLTPSYNPKNNTVTIDLAGKLANGTYTLEVSGVKDTAYVANTMLPFSTTLDSSVAVDGTISRVWKVDSNNSNETYIYIQFNKTLSVEGVGDATQKAKYKVNGKALGSSDSVDLITPDTVRLTVSPKVNATSVQVNLVADKDGNFFVDSDGNYVISKNVGSDFIQVKADKDIVANSTEEIKVVFAGKLSYVDYRDFVAVQGDDSYYASKASLSEDGTTVTLTFADNNKLPADFKGNLTTIGNVQTQDAFGTRIASIDQVVVDKIAPEAKDLGSKSFGIKAVANASTYDITIQTTEALQLDISKVQPNFDKELFTVKINDKKVTSINTIEYKNDGKIVLNVTPAVTPENTDVVSVVFDGTANEAAKAVVDTSTSKNALKGFTLAEQLRFVEVK</sequence>
<proteinExistence type="predicted"/>
<evidence type="ECO:0000256" key="2">
    <source>
        <dbReference type="SAM" id="MobiDB-lite"/>
    </source>
</evidence>
<dbReference type="PROSITE" id="PS51272">
    <property type="entry name" value="SLH"/>
    <property type="match status" value="2"/>
</dbReference>
<dbReference type="AlphaFoldDB" id="W7YI08"/>
<dbReference type="OrthoDB" id="1706086at2"/>
<dbReference type="STRING" id="1236976.JCM16418_4740"/>
<evidence type="ECO:0000313" key="5">
    <source>
        <dbReference type="Proteomes" id="UP000019364"/>
    </source>
</evidence>
<dbReference type="EMBL" id="BAVZ01000026">
    <property type="protein sequence ID" value="GAF10530.1"/>
    <property type="molecule type" value="Genomic_DNA"/>
</dbReference>
<keyword evidence="1" id="KW-0732">Signal</keyword>
<dbReference type="Gene3D" id="2.60.40.1220">
    <property type="match status" value="4"/>
</dbReference>
<dbReference type="Pfam" id="PF00395">
    <property type="entry name" value="SLH"/>
    <property type="match status" value="1"/>
</dbReference>
<dbReference type="RefSeq" id="WP_052020654.1">
    <property type="nucleotide sequence ID" value="NZ_BAVZ01000026.1"/>
</dbReference>
<feature type="region of interest" description="Disordered" evidence="2">
    <location>
        <begin position="1"/>
        <end position="21"/>
    </location>
</feature>
<protein>
    <recommendedName>
        <fullName evidence="3">SLH domain-containing protein</fullName>
    </recommendedName>
</protein>
<feature type="compositionally biased region" description="Polar residues" evidence="2">
    <location>
        <begin position="1"/>
        <end position="20"/>
    </location>
</feature>
<dbReference type="Proteomes" id="UP000019364">
    <property type="component" value="Unassembled WGS sequence"/>
</dbReference>
<keyword evidence="5" id="KW-1185">Reference proteome</keyword>
<dbReference type="InterPro" id="IPR032812">
    <property type="entry name" value="SbsA_Ig"/>
</dbReference>
<feature type="domain" description="SLH" evidence="3">
    <location>
        <begin position="108"/>
        <end position="173"/>
    </location>
</feature>
<organism evidence="4 5">
    <name type="scientific">Paenibacillus pini JCM 16418</name>
    <dbReference type="NCBI Taxonomy" id="1236976"/>
    <lineage>
        <taxon>Bacteria</taxon>
        <taxon>Bacillati</taxon>
        <taxon>Bacillota</taxon>
        <taxon>Bacilli</taxon>
        <taxon>Bacillales</taxon>
        <taxon>Paenibacillaceae</taxon>
        <taxon>Paenibacillus</taxon>
    </lineage>
</organism>
<evidence type="ECO:0000259" key="3">
    <source>
        <dbReference type="PROSITE" id="PS51272"/>
    </source>
</evidence>
<comment type="caution">
    <text evidence="4">The sequence shown here is derived from an EMBL/GenBank/DDBJ whole genome shotgun (WGS) entry which is preliminary data.</text>
</comment>
<accession>W7YI08</accession>
<dbReference type="eggNOG" id="COG0747">
    <property type="taxonomic scope" value="Bacteria"/>
</dbReference>
<feature type="domain" description="SLH" evidence="3">
    <location>
        <begin position="46"/>
        <end position="106"/>
    </location>
</feature>
<reference evidence="4 5" key="1">
    <citation type="journal article" date="2014" name="Genome Announc.">
        <title>Draft Genome Sequence of Paenibacillus pini JCM 16418T, Isolated from the Rhizosphere of Pine Tree.</title>
        <authorList>
            <person name="Yuki M."/>
            <person name="Oshima K."/>
            <person name="Suda W."/>
            <person name="Oshida Y."/>
            <person name="Kitamura K."/>
            <person name="Iida Y."/>
            <person name="Hattori M."/>
            <person name="Ohkuma M."/>
        </authorList>
    </citation>
    <scope>NUCLEOTIDE SEQUENCE [LARGE SCALE GENOMIC DNA]</scope>
    <source>
        <strain evidence="4 5">JCM 16418</strain>
    </source>
</reference>
<dbReference type="Pfam" id="PF13205">
    <property type="entry name" value="Big_5"/>
    <property type="match status" value="1"/>
</dbReference>
<dbReference type="InterPro" id="IPR001119">
    <property type="entry name" value="SLH_dom"/>
</dbReference>
<gene>
    <name evidence="4" type="ORF">JCM16418_4740</name>
</gene>